<dbReference type="PANTHER" id="PTHR30572">
    <property type="entry name" value="MEMBRANE COMPONENT OF TRANSPORTER-RELATED"/>
    <property type="match status" value="1"/>
</dbReference>
<evidence type="ECO:0000256" key="5">
    <source>
        <dbReference type="ARBA" id="ARBA00023136"/>
    </source>
</evidence>
<gene>
    <name evidence="11" type="ORF">Airi02_043230</name>
</gene>
<keyword evidence="5 8" id="KW-0472">Membrane</keyword>
<comment type="caution">
    <text evidence="11">The sequence shown here is derived from an EMBL/GenBank/DDBJ whole genome shotgun (WGS) entry which is preliminary data.</text>
</comment>
<feature type="domain" description="ABC3 transporter permease C-terminal" evidence="9">
    <location>
        <begin position="309"/>
        <end position="418"/>
    </location>
</feature>
<evidence type="ECO:0000256" key="7">
    <source>
        <dbReference type="SAM" id="MobiDB-lite"/>
    </source>
</evidence>
<organism evidence="11 12">
    <name type="scientific">Actinoallomurus iriomotensis</name>
    <dbReference type="NCBI Taxonomy" id="478107"/>
    <lineage>
        <taxon>Bacteria</taxon>
        <taxon>Bacillati</taxon>
        <taxon>Actinomycetota</taxon>
        <taxon>Actinomycetes</taxon>
        <taxon>Streptosporangiales</taxon>
        <taxon>Thermomonosporaceae</taxon>
        <taxon>Actinoallomurus</taxon>
    </lineage>
</organism>
<reference evidence="11" key="1">
    <citation type="submission" date="2023-03" db="EMBL/GenBank/DDBJ databases">
        <title>Actinoallomurus iriomotensis NBRC 103684.</title>
        <authorList>
            <person name="Ichikawa N."/>
            <person name="Sato H."/>
            <person name="Tonouchi N."/>
        </authorList>
    </citation>
    <scope>NUCLEOTIDE SEQUENCE</scope>
    <source>
        <strain evidence="11">NBRC 103684</strain>
    </source>
</reference>
<dbReference type="GO" id="GO:0005886">
    <property type="term" value="C:plasma membrane"/>
    <property type="evidence" value="ECO:0007669"/>
    <property type="project" value="UniProtKB-SubCell"/>
</dbReference>
<evidence type="ECO:0000256" key="3">
    <source>
        <dbReference type="ARBA" id="ARBA00022692"/>
    </source>
</evidence>
<dbReference type="InterPro" id="IPR050250">
    <property type="entry name" value="Macrolide_Exporter_MacB"/>
</dbReference>
<accession>A0A9W6W0I5</accession>
<feature type="transmembrane region" description="Helical" evidence="8">
    <location>
        <begin position="388"/>
        <end position="410"/>
    </location>
</feature>
<dbReference type="Proteomes" id="UP001165074">
    <property type="component" value="Unassembled WGS sequence"/>
</dbReference>
<feature type="transmembrane region" description="Helical" evidence="8">
    <location>
        <begin position="303"/>
        <end position="328"/>
    </location>
</feature>
<keyword evidence="2" id="KW-1003">Cell membrane</keyword>
<comment type="similarity">
    <text evidence="6">Belongs to the ABC-4 integral membrane protein family.</text>
</comment>
<feature type="transmembrane region" description="Helical" evidence="8">
    <location>
        <begin position="21"/>
        <end position="42"/>
    </location>
</feature>
<feature type="region of interest" description="Disordered" evidence="7">
    <location>
        <begin position="61"/>
        <end position="101"/>
    </location>
</feature>
<dbReference type="RefSeq" id="WP_285574317.1">
    <property type="nucleotide sequence ID" value="NZ_BSTK01000005.1"/>
</dbReference>
<dbReference type="InterPro" id="IPR025857">
    <property type="entry name" value="MacB_PCD"/>
</dbReference>
<feature type="compositionally biased region" description="Gly residues" evidence="7">
    <location>
        <begin position="71"/>
        <end position="94"/>
    </location>
</feature>
<dbReference type="GO" id="GO:0022857">
    <property type="term" value="F:transmembrane transporter activity"/>
    <property type="evidence" value="ECO:0007669"/>
    <property type="project" value="TreeGrafter"/>
</dbReference>
<evidence type="ECO:0000256" key="1">
    <source>
        <dbReference type="ARBA" id="ARBA00004651"/>
    </source>
</evidence>
<dbReference type="PANTHER" id="PTHR30572:SF4">
    <property type="entry name" value="ABC TRANSPORTER PERMEASE YTRF"/>
    <property type="match status" value="1"/>
</dbReference>
<evidence type="ECO:0000256" key="4">
    <source>
        <dbReference type="ARBA" id="ARBA00022989"/>
    </source>
</evidence>
<evidence type="ECO:0000313" key="12">
    <source>
        <dbReference type="Proteomes" id="UP001165074"/>
    </source>
</evidence>
<protein>
    <submittedName>
        <fullName evidence="11">Peptide ABC transporter permease</fullName>
    </submittedName>
</protein>
<keyword evidence="4 8" id="KW-1133">Transmembrane helix</keyword>
<dbReference type="Pfam" id="PF02687">
    <property type="entry name" value="FtsX"/>
    <property type="match status" value="1"/>
</dbReference>
<dbReference type="EMBL" id="BSTK01000005">
    <property type="protein sequence ID" value="GLY86394.1"/>
    <property type="molecule type" value="Genomic_DNA"/>
</dbReference>
<evidence type="ECO:0000256" key="6">
    <source>
        <dbReference type="ARBA" id="ARBA00038076"/>
    </source>
</evidence>
<evidence type="ECO:0000313" key="11">
    <source>
        <dbReference type="EMBL" id="GLY86394.1"/>
    </source>
</evidence>
<feature type="transmembrane region" description="Helical" evidence="8">
    <location>
        <begin position="349"/>
        <end position="382"/>
    </location>
</feature>
<feature type="domain" description="MacB-like periplasmic core" evidence="10">
    <location>
        <begin position="21"/>
        <end position="268"/>
    </location>
</feature>
<evidence type="ECO:0000256" key="2">
    <source>
        <dbReference type="ARBA" id="ARBA00022475"/>
    </source>
</evidence>
<evidence type="ECO:0000259" key="10">
    <source>
        <dbReference type="Pfam" id="PF12704"/>
    </source>
</evidence>
<keyword evidence="3 8" id="KW-0812">Transmembrane</keyword>
<dbReference type="InterPro" id="IPR003838">
    <property type="entry name" value="ABC3_permease_C"/>
</dbReference>
<dbReference type="Pfam" id="PF12704">
    <property type="entry name" value="MacB_PCD"/>
    <property type="match status" value="1"/>
</dbReference>
<sequence>MNPWEILRFAVRGLTSNKLRSALTMLGILIGVAAVIVLVAVGNGSSQQIKDSISRLGANSLTVTPSTSAGRRGGGMGGPGGGSGGFGGAAGGQSNGPRTQAHDLTVDDAQALVDPVNAPAVKSASPVVTSSSVTTTYTGTSHAISQFVGTYPAYFAAADKVVDRGTGFTNDDVTGDRKVVVIGTTVAEDLFGTVDPLNKQINVGGALFTVVGVLQESGSSGMQDADDVAIAPLPAVQSNLTGFGGLSDIVVEAQSAKITDEAQSEVTDILDQRHGISGSDTADFQIQSQASLQSAVSDSSKTFTVLLGAVAAISLLVGGIGITNIMLVTVTERTREIGVRKAIGAPRGAILGQFVAEATVLSLLGGLSGVAIGVVASLFPIAGVRPVLVPSSIVLALAVSVAIGLFFGGYPAGRAAKLRPIEALRHQ</sequence>
<evidence type="ECO:0000259" key="9">
    <source>
        <dbReference type="Pfam" id="PF02687"/>
    </source>
</evidence>
<name>A0A9W6W0I5_9ACTN</name>
<comment type="subcellular location">
    <subcellularLocation>
        <location evidence="1">Cell membrane</location>
        <topology evidence="1">Multi-pass membrane protein</topology>
    </subcellularLocation>
</comment>
<proteinExistence type="inferred from homology"/>
<keyword evidence="12" id="KW-1185">Reference proteome</keyword>
<dbReference type="AlphaFoldDB" id="A0A9W6W0I5"/>
<evidence type="ECO:0000256" key="8">
    <source>
        <dbReference type="SAM" id="Phobius"/>
    </source>
</evidence>